<reference evidence="2 3" key="1">
    <citation type="submission" date="2020-02" db="EMBL/GenBank/DDBJ databases">
        <title>Genome sequence of the type strain CGMCC 1.15528 of Mesorhizobium zhangyense.</title>
        <authorList>
            <person name="Gao J."/>
            <person name="Sun J."/>
        </authorList>
    </citation>
    <scope>NUCLEOTIDE SEQUENCE [LARGE SCALE GENOMIC DNA]</scope>
    <source>
        <strain evidence="2 3">CGMCC 1.15528</strain>
    </source>
</reference>
<feature type="chain" id="PRO_5028977750" description="Lipoprotein" evidence="1">
    <location>
        <begin position="23"/>
        <end position="195"/>
    </location>
</feature>
<feature type="signal peptide" evidence="1">
    <location>
        <begin position="1"/>
        <end position="22"/>
    </location>
</feature>
<sequence length="195" mass="20567">MQFRFIDSRFLAGLAVSSFMIAAAGCQSNDAAKGFDQASKPDQAGRILESDLRAYCPNITLREGTAFFSSYAKGGQDDPNKLAYQASIADVTRACVTRDGTLSIDVAAAGKIVPGPAGAPGSVTLPIRVVVLRGEEVLYSKLTQFPVSLTDKTAATQFVFNDKGVSVPVPAEQNIRIYAGFDEGPAPKKKTAAAE</sequence>
<dbReference type="AlphaFoldDB" id="A0A7C9VAI9"/>
<keyword evidence="3" id="KW-1185">Reference proteome</keyword>
<dbReference type="RefSeq" id="WP_165115171.1">
    <property type="nucleotide sequence ID" value="NZ_JAAKZG010000002.1"/>
</dbReference>
<evidence type="ECO:0000256" key="1">
    <source>
        <dbReference type="SAM" id="SignalP"/>
    </source>
</evidence>
<evidence type="ECO:0000313" key="3">
    <source>
        <dbReference type="Proteomes" id="UP000481252"/>
    </source>
</evidence>
<evidence type="ECO:0000313" key="2">
    <source>
        <dbReference type="EMBL" id="NGN40510.1"/>
    </source>
</evidence>
<dbReference type="EMBL" id="JAAKZG010000002">
    <property type="protein sequence ID" value="NGN40510.1"/>
    <property type="molecule type" value="Genomic_DNA"/>
</dbReference>
<gene>
    <name evidence="2" type="ORF">G6N74_05485</name>
</gene>
<protein>
    <recommendedName>
        <fullName evidence="4">Lipoprotein</fullName>
    </recommendedName>
</protein>
<comment type="caution">
    <text evidence="2">The sequence shown here is derived from an EMBL/GenBank/DDBJ whole genome shotgun (WGS) entry which is preliminary data.</text>
</comment>
<proteinExistence type="predicted"/>
<dbReference type="PROSITE" id="PS51257">
    <property type="entry name" value="PROKAR_LIPOPROTEIN"/>
    <property type="match status" value="1"/>
</dbReference>
<organism evidence="2 3">
    <name type="scientific">Mesorhizobium zhangyense</name>
    <dbReference type="NCBI Taxonomy" id="1776730"/>
    <lineage>
        <taxon>Bacteria</taxon>
        <taxon>Pseudomonadati</taxon>
        <taxon>Pseudomonadota</taxon>
        <taxon>Alphaproteobacteria</taxon>
        <taxon>Hyphomicrobiales</taxon>
        <taxon>Phyllobacteriaceae</taxon>
        <taxon>Mesorhizobium</taxon>
    </lineage>
</organism>
<accession>A0A7C9VAI9</accession>
<evidence type="ECO:0008006" key="4">
    <source>
        <dbReference type="Google" id="ProtNLM"/>
    </source>
</evidence>
<dbReference type="Proteomes" id="UP000481252">
    <property type="component" value="Unassembled WGS sequence"/>
</dbReference>
<keyword evidence="1" id="KW-0732">Signal</keyword>
<name>A0A7C9VAI9_9HYPH</name>